<dbReference type="Gene3D" id="3.90.550.10">
    <property type="entry name" value="Spore Coat Polysaccharide Biosynthesis Protein SpsA, Chain A"/>
    <property type="match status" value="1"/>
</dbReference>
<dbReference type="Proteomes" id="UP001597601">
    <property type="component" value="Unassembled WGS sequence"/>
</dbReference>
<dbReference type="PANTHER" id="PTHR22916:SF3">
    <property type="entry name" value="UDP-GLCNAC:BETAGAL BETA-1,3-N-ACETYLGLUCOSAMINYLTRANSFERASE-LIKE PROTEIN 1"/>
    <property type="match status" value="1"/>
</dbReference>
<dbReference type="Pfam" id="PF00535">
    <property type="entry name" value="Glycos_transf_2"/>
    <property type="match status" value="1"/>
</dbReference>
<dbReference type="InterPro" id="IPR001173">
    <property type="entry name" value="Glyco_trans_2-like"/>
</dbReference>
<sequence>MIQQPLVSIALCTYNGAPYLRQQLDTLVGQTYSNIELIVVDDCSTDGTVTILQEYASNHPQLKLHHNLSNLGYVKNFEKAISLTQGELIALADQDDIWDTDKIRLMVEGIADNIMLYHDSEFTDEQEQPLNKKVTDVRNFYAGNDSRVFLFENCVSGHSILFKRELVSYLTGFNKVIIHDWWLAYIACNVGSIGYLPQALVQYRQHQKASTNILRQDRGQAKKKNKGLEKIENQYNITREFAAYPHNNHNEFKQKLFRLMEDRMQNYFAFGLVWFMFINRDTLLYIQKKSSVSKFNFIIKQVWGYKFKKLFG</sequence>
<dbReference type="PANTHER" id="PTHR22916">
    <property type="entry name" value="GLYCOSYLTRANSFERASE"/>
    <property type="match status" value="1"/>
</dbReference>
<proteinExistence type="predicted"/>
<dbReference type="CDD" id="cd04196">
    <property type="entry name" value="GT_2_like_d"/>
    <property type="match status" value="1"/>
</dbReference>
<accession>A0ABW5XHS9</accession>
<evidence type="ECO:0000259" key="1">
    <source>
        <dbReference type="Pfam" id="PF00535"/>
    </source>
</evidence>
<dbReference type="SUPFAM" id="SSF53448">
    <property type="entry name" value="Nucleotide-diphospho-sugar transferases"/>
    <property type="match status" value="1"/>
</dbReference>
<name>A0ABW5XHS9_9SPHI</name>
<gene>
    <name evidence="2" type="ORF">ACFSYC_01050</name>
</gene>
<evidence type="ECO:0000313" key="2">
    <source>
        <dbReference type="EMBL" id="MFD2863259.1"/>
    </source>
</evidence>
<evidence type="ECO:0000313" key="3">
    <source>
        <dbReference type="Proteomes" id="UP001597601"/>
    </source>
</evidence>
<organism evidence="2 3">
    <name type="scientific">Mucilaginibacter antarcticus</name>
    <dbReference type="NCBI Taxonomy" id="1855725"/>
    <lineage>
        <taxon>Bacteria</taxon>
        <taxon>Pseudomonadati</taxon>
        <taxon>Bacteroidota</taxon>
        <taxon>Sphingobacteriia</taxon>
        <taxon>Sphingobacteriales</taxon>
        <taxon>Sphingobacteriaceae</taxon>
        <taxon>Mucilaginibacter</taxon>
    </lineage>
</organism>
<keyword evidence="3" id="KW-1185">Reference proteome</keyword>
<dbReference type="InterPro" id="IPR029044">
    <property type="entry name" value="Nucleotide-diphossugar_trans"/>
</dbReference>
<protein>
    <submittedName>
        <fullName evidence="2">Glycosyltransferase family 2 protein</fullName>
    </submittedName>
</protein>
<reference evidence="3" key="1">
    <citation type="journal article" date="2019" name="Int. J. Syst. Evol. Microbiol.">
        <title>The Global Catalogue of Microorganisms (GCM) 10K type strain sequencing project: providing services to taxonomists for standard genome sequencing and annotation.</title>
        <authorList>
            <consortium name="The Broad Institute Genomics Platform"/>
            <consortium name="The Broad Institute Genome Sequencing Center for Infectious Disease"/>
            <person name="Wu L."/>
            <person name="Ma J."/>
        </authorList>
    </citation>
    <scope>NUCLEOTIDE SEQUENCE [LARGE SCALE GENOMIC DNA]</scope>
    <source>
        <strain evidence="3">KCTC 52232</strain>
    </source>
</reference>
<dbReference type="RefSeq" id="WP_377122546.1">
    <property type="nucleotide sequence ID" value="NZ_JBHUON010000001.1"/>
</dbReference>
<feature type="domain" description="Glycosyltransferase 2-like" evidence="1">
    <location>
        <begin position="8"/>
        <end position="167"/>
    </location>
</feature>
<comment type="caution">
    <text evidence="2">The sequence shown here is derived from an EMBL/GenBank/DDBJ whole genome shotgun (WGS) entry which is preliminary data.</text>
</comment>
<dbReference type="EMBL" id="JBHUON010000001">
    <property type="protein sequence ID" value="MFD2863259.1"/>
    <property type="molecule type" value="Genomic_DNA"/>
</dbReference>